<dbReference type="EMBL" id="BCMH01000012">
    <property type="protein sequence ID" value="GAX04077.1"/>
    <property type="molecule type" value="Genomic_DNA"/>
</dbReference>
<keyword evidence="3" id="KW-1185">Reference proteome</keyword>
<dbReference type="Proteomes" id="UP000198430">
    <property type="component" value="Unassembled WGS sequence"/>
</dbReference>
<name>A0A1Z5IQP2_9LACO</name>
<dbReference type="Pfam" id="PF03864">
    <property type="entry name" value="Phage_cap_E"/>
    <property type="match status" value="1"/>
</dbReference>
<gene>
    <name evidence="2" type="ORF">IWT140_01714</name>
</gene>
<dbReference type="AlphaFoldDB" id="A0A1Z5IQP2"/>
<evidence type="ECO:0000313" key="2">
    <source>
        <dbReference type="EMBL" id="GAX04077.1"/>
    </source>
</evidence>
<accession>A0A1Z5IQP2</accession>
<evidence type="ECO:0000313" key="3">
    <source>
        <dbReference type="Proteomes" id="UP000198430"/>
    </source>
</evidence>
<dbReference type="Gene3D" id="3.90.1690.10">
    <property type="entry name" value="phage-related protein like domain"/>
    <property type="match status" value="1"/>
</dbReference>
<sequence>MAQNIAELMDIKNLAQWYEQRVQALPPYVGESYFPNVKINSDILSYLNQAQGAPVLAKANTYDGRPIPENRQGFATEMFKTNFFRSSMATNEQDLVDLNNALVNNNDSFVQSAVTRIYDDRTQPILGMRARREYMAMQALMTGQVVIKSNGVNNTITYQSDPDLQLTAGTDWSDEKNADPFADIIKATDELKAKHGITPNQILMNTNTFRELRNNEKLKATLYTTNINVQNAWLPESTIINAMLSELHVIPVIYDQGYQDEGTGQFMPFVPDGKVVLMNAPIPSVYARTGNGQTGIVAGQPIGHMAFAPTPEELGLQRGKIDASNLAFFDVGVAYHEVYDQFLVQTETVISMNALPSFEGSRAVVRMDVSKPASTTGSTPTGTGSTPAGTGTGETGTSSTTGGTDSGKTGTDSGTGKN</sequence>
<evidence type="ECO:0000256" key="1">
    <source>
        <dbReference type="SAM" id="MobiDB-lite"/>
    </source>
</evidence>
<feature type="region of interest" description="Disordered" evidence="1">
    <location>
        <begin position="370"/>
        <end position="418"/>
    </location>
</feature>
<evidence type="ECO:0008006" key="4">
    <source>
        <dbReference type="Google" id="ProtNLM"/>
    </source>
</evidence>
<dbReference type="RefSeq" id="WP_089089037.1">
    <property type="nucleotide sequence ID" value="NZ_BCMH01000012.1"/>
</dbReference>
<protein>
    <recommendedName>
        <fullName evidence="4">Major capsid protein</fullName>
    </recommendedName>
</protein>
<proteinExistence type="predicted"/>
<reference evidence="2 3" key="1">
    <citation type="submission" date="2015-11" db="EMBL/GenBank/DDBJ databases">
        <title>Draft genome sequences of new species of the genus Lactobacillus isolated from orchardgrass silage.</title>
        <authorList>
            <person name="Tohno M."/>
            <person name="Tanizawa Y."/>
            <person name="Arita M."/>
        </authorList>
    </citation>
    <scope>NUCLEOTIDE SEQUENCE [LARGE SCALE GENOMIC DNA]</scope>
    <source>
        <strain evidence="2 3">IWT140</strain>
    </source>
</reference>
<comment type="caution">
    <text evidence="2">The sequence shown here is derived from an EMBL/GenBank/DDBJ whole genome shotgun (WGS) entry which is preliminary data.</text>
</comment>
<dbReference type="InterPro" id="IPR005564">
    <property type="entry name" value="Major_capsid_GpE"/>
</dbReference>
<dbReference type="InterPro" id="IPR053738">
    <property type="entry name" value="Lambda_capsid_assembly"/>
</dbReference>
<organism evidence="2 3">
    <name type="scientific">Secundilactobacillus pentosiphilus</name>
    <dbReference type="NCBI Taxonomy" id="1714682"/>
    <lineage>
        <taxon>Bacteria</taxon>
        <taxon>Bacillati</taxon>
        <taxon>Bacillota</taxon>
        <taxon>Bacilli</taxon>
        <taxon>Lactobacillales</taxon>
        <taxon>Lactobacillaceae</taxon>
        <taxon>Secundilactobacillus</taxon>
    </lineage>
</organism>